<evidence type="ECO:0000259" key="2">
    <source>
        <dbReference type="PROSITE" id="PS50222"/>
    </source>
</evidence>
<sequence length="105" mass="11929">MIRSLPCILLPPLSPLRPPATHPPLHHIQMRRKVMESEKSIKEVFADLDVNGDGVVSLEEFRDGVKAMGINVTAIQARMLMKAFDTDENGTIDYDEFYERFVLSK</sequence>
<dbReference type="InterPro" id="IPR002048">
    <property type="entry name" value="EF_hand_dom"/>
</dbReference>
<dbReference type="PROSITE" id="PS50222">
    <property type="entry name" value="EF_HAND_2"/>
    <property type="match status" value="2"/>
</dbReference>
<name>A0A7S3GAV9_9EUKA</name>
<reference evidence="3" key="1">
    <citation type="submission" date="2021-01" db="EMBL/GenBank/DDBJ databases">
        <authorList>
            <person name="Corre E."/>
            <person name="Pelletier E."/>
            <person name="Niang G."/>
            <person name="Scheremetjew M."/>
            <person name="Finn R."/>
            <person name="Kale V."/>
            <person name="Holt S."/>
            <person name="Cochrane G."/>
            <person name="Meng A."/>
            <person name="Brown T."/>
            <person name="Cohen L."/>
        </authorList>
    </citation>
    <scope>NUCLEOTIDE SEQUENCE</scope>
    <source>
        <strain evidence="3">NIES-2562</strain>
    </source>
</reference>
<dbReference type="PANTHER" id="PTHR20875">
    <property type="entry name" value="EF-HAND CALCIUM-BINDING DOMAIN-CONTAINING PROTEIN 6-RELATED"/>
    <property type="match status" value="1"/>
</dbReference>
<feature type="domain" description="EF-hand" evidence="2">
    <location>
        <begin position="72"/>
        <end position="105"/>
    </location>
</feature>
<evidence type="ECO:0000256" key="1">
    <source>
        <dbReference type="ARBA" id="ARBA00022837"/>
    </source>
</evidence>
<dbReference type="CDD" id="cd00051">
    <property type="entry name" value="EFh"/>
    <property type="match status" value="1"/>
</dbReference>
<dbReference type="SUPFAM" id="SSF47473">
    <property type="entry name" value="EF-hand"/>
    <property type="match status" value="1"/>
</dbReference>
<proteinExistence type="predicted"/>
<dbReference type="Pfam" id="PF13499">
    <property type="entry name" value="EF-hand_7"/>
    <property type="match status" value="1"/>
</dbReference>
<protein>
    <recommendedName>
        <fullName evidence="2">EF-hand domain-containing protein</fullName>
    </recommendedName>
</protein>
<dbReference type="PANTHER" id="PTHR20875:SF0">
    <property type="entry name" value="GH12158P"/>
    <property type="match status" value="1"/>
</dbReference>
<evidence type="ECO:0000313" key="3">
    <source>
        <dbReference type="EMBL" id="CAE0261037.1"/>
    </source>
</evidence>
<dbReference type="InterPro" id="IPR018247">
    <property type="entry name" value="EF_Hand_1_Ca_BS"/>
</dbReference>
<dbReference type="SMART" id="SM00054">
    <property type="entry name" value="EFh"/>
    <property type="match status" value="2"/>
</dbReference>
<accession>A0A7S3GAV9</accession>
<dbReference type="GO" id="GO:0005509">
    <property type="term" value="F:calcium ion binding"/>
    <property type="evidence" value="ECO:0007669"/>
    <property type="project" value="InterPro"/>
</dbReference>
<dbReference type="PROSITE" id="PS00018">
    <property type="entry name" value="EF_HAND_1"/>
    <property type="match status" value="2"/>
</dbReference>
<dbReference type="EMBL" id="HBIB01035970">
    <property type="protein sequence ID" value="CAE0261037.1"/>
    <property type="molecule type" value="Transcribed_RNA"/>
</dbReference>
<feature type="domain" description="EF-hand" evidence="2">
    <location>
        <begin position="36"/>
        <end position="71"/>
    </location>
</feature>
<dbReference type="Gene3D" id="1.10.238.10">
    <property type="entry name" value="EF-hand"/>
    <property type="match status" value="1"/>
</dbReference>
<dbReference type="InterPro" id="IPR011992">
    <property type="entry name" value="EF-hand-dom_pair"/>
</dbReference>
<dbReference type="AlphaFoldDB" id="A0A7S3GAV9"/>
<keyword evidence="1" id="KW-0106">Calcium</keyword>
<dbReference type="InterPro" id="IPR052603">
    <property type="entry name" value="EFCB6"/>
</dbReference>
<gene>
    <name evidence="3" type="ORF">PBIL07802_LOCUS23326</name>
</gene>
<organism evidence="3">
    <name type="scientific">Palpitomonas bilix</name>
    <dbReference type="NCBI Taxonomy" id="652834"/>
    <lineage>
        <taxon>Eukaryota</taxon>
        <taxon>Eukaryota incertae sedis</taxon>
    </lineage>
</organism>